<dbReference type="SUPFAM" id="SSF56112">
    <property type="entry name" value="Protein kinase-like (PK-like)"/>
    <property type="match status" value="1"/>
</dbReference>
<dbReference type="Gene3D" id="3.30.200.20">
    <property type="entry name" value="Phosphorylase Kinase, domain 1"/>
    <property type="match status" value="1"/>
</dbReference>
<organism evidence="2 3">
    <name type="scientific">Actinomadura yumaensis</name>
    <dbReference type="NCBI Taxonomy" id="111807"/>
    <lineage>
        <taxon>Bacteria</taxon>
        <taxon>Bacillati</taxon>
        <taxon>Actinomycetota</taxon>
        <taxon>Actinomycetes</taxon>
        <taxon>Streptosporangiales</taxon>
        <taxon>Thermomonosporaceae</taxon>
        <taxon>Actinomadura</taxon>
    </lineage>
</organism>
<evidence type="ECO:0000313" key="3">
    <source>
        <dbReference type="Proteomes" id="UP001596380"/>
    </source>
</evidence>
<feature type="domain" description="Aminoglycoside phosphotransferase" evidence="1">
    <location>
        <begin position="17"/>
        <end position="282"/>
    </location>
</feature>
<proteinExistence type="predicted"/>
<sequence length="346" mass="38699">MQSALDRFGLGRLVAAEPIPHGHFGQNLFLTSSTGEYVLRGDPNHPGQFEAERFYAEVLHQGTRVPVPWPYRIDPSTDIFGWSYAIMPRMPGVRPSDVGEESGPSARIAMARALGANLAEMHELTWAHPGRYYPATGTVGPLEPPDASVWALPDPVPLHAAARPYDRWVAERVRARLTTAQRHNPSATTEADLAWTGDRLAERASALAVPFQPRLVMEDYKEGNLVVRRDAGGWAVSGVFDLAQSYFGDAESDLARTLCSYLDEDAGPAREFLRSYLAARPPRPGFPERAVAYVLLDRALLWEFFQRRGLRWWPESWTFQTWADRYLSLLAPVLAGCCERAVRPQE</sequence>
<dbReference type="RefSeq" id="WP_378043447.1">
    <property type="nucleotide sequence ID" value="NZ_JBHSXE010000001.1"/>
</dbReference>
<accession>A0ABW2CKQ8</accession>
<dbReference type="PANTHER" id="PTHR21310">
    <property type="entry name" value="AMINOGLYCOSIDE PHOSPHOTRANSFERASE-RELATED-RELATED"/>
    <property type="match status" value="1"/>
</dbReference>
<dbReference type="InterPro" id="IPR002575">
    <property type="entry name" value="Aminoglycoside_PTrfase"/>
</dbReference>
<protein>
    <submittedName>
        <fullName evidence="2">Phosphotransferase family protein</fullName>
    </submittedName>
</protein>
<dbReference type="InterPro" id="IPR051678">
    <property type="entry name" value="AGP_Transferase"/>
</dbReference>
<dbReference type="InterPro" id="IPR011009">
    <property type="entry name" value="Kinase-like_dom_sf"/>
</dbReference>
<dbReference type="EMBL" id="JBHSXS010000012">
    <property type="protein sequence ID" value="MFC6882363.1"/>
    <property type="molecule type" value="Genomic_DNA"/>
</dbReference>
<keyword evidence="3" id="KW-1185">Reference proteome</keyword>
<comment type="caution">
    <text evidence="2">The sequence shown here is derived from an EMBL/GenBank/DDBJ whole genome shotgun (WGS) entry which is preliminary data.</text>
</comment>
<evidence type="ECO:0000259" key="1">
    <source>
        <dbReference type="Pfam" id="PF01636"/>
    </source>
</evidence>
<reference evidence="3" key="1">
    <citation type="journal article" date="2019" name="Int. J. Syst. Evol. Microbiol.">
        <title>The Global Catalogue of Microorganisms (GCM) 10K type strain sequencing project: providing services to taxonomists for standard genome sequencing and annotation.</title>
        <authorList>
            <consortium name="The Broad Institute Genomics Platform"/>
            <consortium name="The Broad Institute Genome Sequencing Center for Infectious Disease"/>
            <person name="Wu L."/>
            <person name="Ma J."/>
        </authorList>
    </citation>
    <scope>NUCLEOTIDE SEQUENCE [LARGE SCALE GENOMIC DNA]</scope>
    <source>
        <strain evidence="3">JCM 3369</strain>
    </source>
</reference>
<gene>
    <name evidence="2" type="ORF">ACFQKB_21590</name>
</gene>
<name>A0ABW2CKQ8_9ACTN</name>
<dbReference type="Gene3D" id="3.90.1200.10">
    <property type="match status" value="1"/>
</dbReference>
<dbReference type="Proteomes" id="UP001596380">
    <property type="component" value="Unassembled WGS sequence"/>
</dbReference>
<evidence type="ECO:0000313" key="2">
    <source>
        <dbReference type="EMBL" id="MFC6882363.1"/>
    </source>
</evidence>
<dbReference type="Pfam" id="PF01636">
    <property type="entry name" value="APH"/>
    <property type="match status" value="1"/>
</dbReference>